<gene>
    <name evidence="2" type="ORF">E2C01_080542</name>
</gene>
<dbReference type="AlphaFoldDB" id="A0A5B7IPH8"/>
<feature type="region of interest" description="Disordered" evidence="1">
    <location>
        <begin position="42"/>
        <end position="71"/>
    </location>
</feature>
<evidence type="ECO:0000313" key="3">
    <source>
        <dbReference type="Proteomes" id="UP000324222"/>
    </source>
</evidence>
<evidence type="ECO:0000256" key="1">
    <source>
        <dbReference type="SAM" id="MobiDB-lite"/>
    </source>
</evidence>
<reference evidence="2 3" key="1">
    <citation type="submission" date="2019-05" db="EMBL/GenBank/DDBJ databases">
        <title>Another draft genome of Portunus trituberculatus and its Hox gene families provides insights of decapod evolution.</title>
        <authorList>
            <person name="Jeong J.-H."/>
            <person name="Song I."/>
            <person name="Kim S."/>
            <person name="Choi T."/>
            <person name="Kim D."/>
            <person name="Ryu S."/>
            <person name="Kim W."/>
        </authorList>
    </citation>
    <scope>NUCLEOTIDE SEQUENCE [LARGE SCALE GENOMIC DNA]</scope>
    <source>
        <tissue evidence="2">Muscle</tissue>
    </source>
</reference>
<name>A0A5B7IPH8_PORTR</name>
<feature type="compositionally biased region" description="Basic and acidic residues" evidence="1">
    <location>
        <begin position="54"/>
        <end position="71"/>
    </location>
</feature>
<organism evidence="2 3">
    <name type="scientific">Portunus trituberculatus</name>
    <name type="common">Swimming crab</name>
    <name type="synonym">Neptunus trituberculatus</name>
    <dbReference type="NCBI Taxonomy" id="210409"/>
    <lineage>
        <taxon>Eukaryota</taxon>
        <taxon>Metazoa</taxon>
        <taxon>Ecdysozoa</taxon>
        <taxon>Arthropoda</taxon>
        <taxon>Crustacea</taxon>
        <taxon>Multicrustacea</taxon>
        <taxon>Malacostraca</taxon>
        <taxon>Eumalacostraca</taxon>
        <taxon>Eucarida</taxon>
        <taxon>Decapoda</taxon>
        <taxon>Pleocyemata</taxon>
        <taxon>Brachyura</taxon>
        <taxon>Eubrachyura</taxon>
        <taxon>Portunoidea</taxon>
        <taxon>Portunidae</taxon>
        <taxon>Portuninae</taxon>
        <taxon>Portunus</taxon>
    </lineage>
</organism>
<evidence type="ECO:0000313" key="2">
    <source>
        <dbReference type="EMBL" id="MPC85752.1"/>
    </source>
</evidence>
<proteinExistence type="predicted"/>
<protein>
    <submittedName>
        <fullName evidence="2">Uncharacterized protein</fullName>
    </submittedName>
</protein>
<dbReference type="EMBL" id="VSRR010069443">
    <property type="protein sequence ID" value="MPC85752.1"/>
    <property type="molecule type" value="Genomic_DNA"/>
</dbReference>
<dbReference type="Proteomes" id="UP000324222">
    <property type="component" value="Unassembled WGS sequence"/>
</dbReference>
<comment type="caution">
    <text evidence="2">The sequence shown here is derived from an EMBL/GenBank/DDBJ whole genome shotgun (WGS) entry which is preliminary data.</text>
</comment>
<sequence length="71" mass="8369">MSEWWITAGVMKSCSTSQAEDAIKHSNRIKLEDYWKSRNEEMPGYEGKMRSKGRKELEEKGIDRKKIFNTN</sequence>
<accession>A0A5B7IPH8</accession>
<keyword evidence="3" id="KW-1185">Reference proteome</keyword>